<keyword evidence="3" id="KW-1185">Reference proteome</keyword>
<evidence type="ECO:0000256" key="1">
    <source>
        <dbReference type="SAM" id="SignalP"/>
    </source>
</evidence>
<protein>
    <recommendedName>
        <fullName evidence="4">DUF4309 domain-containing protein</fullName>
    </recommendedName>
</protein>
<name>A0A419SQ17_9BACL</name>
<dbReference type="RefSeq" id="WP_120188129.1">
    <property type="nucleotide sequence ID" value="NZ_MCHY01000003.1"/>
</dbReference>
<evidence type="ECO:0008006" key="4">
    <source>
        <dbReference type="Google" id="ProtNLM"/>
    </source>
</evidence>
<dbReference type="PROSITE" id="PS51257">
    <property type="entry name" value="PROKAR_LIPOPROTEIN"/>
    <property type="match status" value="1"/>
</dbReference>
<feature type="signal peptide" evidence="1">
    <location>
        <begin position="1"/>
        <end position="20"/>
    </location>
</feature>
<dbReference type="OrthoDB" id="2588665at2"/>
<proteinExistence type="predicted"/>
<comment type="caution">
    <text evidence="2">The sequence shown here is derived from an EMBL/GenBank/DDBJ whole genome shotgun (WGS) entry which is preliminary data.</text>
</comment>
<reference evidence="2 3" key="1">
    <citation type="submission" date="2016-08" db="EMBL/GenBank/DDBJ databases">
        <title>Novel Firmicute Genomes.</title>
        <authorList>
            <person name="Poppleton D.I."/>
            <person name="Gribaldo S."/>
        </authorList>
    </citation>
    <scope>NUCLEOTIDE SEQUENCE [LARGE SCALE GENOMIC DNA]</scope>
    <source>
        <strain evidence="2 3">RAOx-1</strain>
    </source>
</reference>
<sequence length="408" mass="46601">MSLRRFVLFIILLLILTSCASGKEVADGIDEPQDKEDGYEINPTEITPFDIYDFFPKYAIDNSNIEILISEPVQITGKNPKEQLIIFNSASDSHEDFVDTNLAIFQYSTDSQKWLPIYSEFIITDSIESPTDHLHEVHFSKFIPNSIKEQILITTRLGFNGKIGDLVIYGKGMNGNVEELYSEGYSSGPIKIKDGNIYVLENINHGNYIEIVLHRVYWDQDQFVDVVLDSFEVSWQEALKITIDDLLASNDTFNRPKIPLTKLDIDLDSEFIRLAKQGKLKGMSFGIGTKVSEIMLVEGDFLEGGGWNGANYIGYEKHAYIYHDPENHMLMYPGSEVTEDTVIGIMRYIPAMSEQDIIEKLGEPDSADYFEYNDAYSVTYTYGRYYLEFEGENESNLSLIRLLKTWVD</sequence>
<evidence type="ECO:0000313" key="3">
    <source>
        <dbReference type="Proteomes" id="UP000284219"/>
    </source>
</evidence>
<organism evidence="2 3">
    <name type="scientific">Ammoniphilus oxalaticus</name>
    <dbReference type="NCBI Taxonomy" id="66863"/>
    <lineage>
        <taxon>Bacteria</taxon>
        <taxon>Bacillati</taxon>
        <taxon>Bacillota</taxon>
        <taxon>Bacilli</taxon>
        <taxon>Bacillales</taxon>
        <taxon>Paenibacillaceae</taxon>
        <taxon>Aneurinibacillus group</taxon>
        <taxon>Ammoniphilus</taxon>
    </lineage>
</organism>
<evidence type="ECO:0000313" key="2">
    <source>
        <dbReference type="EMBL" id="RKD26478.1"/>
    </source>
</evidence>
<accession>A0A419SQ17</accession>
<dbReference type="EMBL" id="MCHY01000003">
    <property type="protein sequence ID" value="RKD26478.1"/>
    <property type="molecule type" value="Genomic_DNA"/>
</dbReference>
<dbReference type="Proteomes" id="UP000284219">
    <property type="component" value="Unassembled WGS sequence"/>
</dbReference>
<dbReference type="AlphaFoldDB" id="A0A419SQ17"/>
<feature type="chain" id="PRO_5039409658" description="DUF4309 domain-containing protein" evidence="1">
    <location>
        <begin position="21"/>
        <end position="408"/>
    </location>
</feature>
<keyword evidence="1" id="KW-0732">Signal</keyword>
<gene>
    <name evidence="2" type="ORF">BEP19_16705</name>
</gene>